<feature type="chain" id="PRO_5043474601" description="Cytochrome P450" evidence="9">
    <location>
        <begin position="24"/>
        <end position="469"/>
    </location>
</feature>
<evidence type="ECO:0000313" key="11">
    <source>
        <dbReference type="Proteomes" id="UP001383192"/>
    </source>
</evidence>
<dbReference type="GO" id="GO:0020037">
    <property type="term" value="F:heme binding"/>
    <property type="evidence" value="ECO:0007669"/>
    <property type="project" value="InterPro"/>
</dbReference>
<dbReference type="PANTHER" id="PTHR46300:SF7">
    <property type="entry name" value="P450, PUTATIVE (EUROFUNG)-RELATED"/>
    <property type="match status" value="1"/>
</dbReference>
<dbReference type="Gene3D" id="1.10.630.10">
    <property type="entry name" value="Cytochrome P450"/>
    <property type="match status" value="1"/>
</dbReference>
<protein>
    <recommendedName>
        <fullName evidence="12">Cytochrome P450</fullName>
    </recommendedName>
</protein>
<evidence type="ECO:0000256" key="2">
    <source>
        <dbReference type="ARBA" id="ARBA00005179"/>
    </source>
</evidence>
<keyword evidence="6" id="KW-0560">Oxidoreductase</keyword>
<comment type="cofactor">
    <cofactor evidence="1">
        <name>heme</name>
        <dbReference type="ChEBI" id="CHEBI:30413"/>
    </cofactor>
</comment>
<dbReference type="GO" id="GO:0005506">
    <property type="term" value="F:iron ion binding"/>
    <property type="evidence" value="ECO:0007669"/>
    <property type="project" value="InterPro"/>
</dbReference>
<evidence type="ECO:0000256" key="3">
    <source>
        <dbReference type="ARBA" id="ARBA00010617"/>
    </source>
</evidence>
<gene>
    <name evidence="10" type="ORF">VNI00_001515</name>
</gene>
<reference evidence="10 11" key="1">
    <citation type="submission" date="2024-01" db="EMBL/GenBank/DDBJ databases">
        <title>A draft genome for a cacao thread blight-causing isolate of Paramarasmius palmivorus.</title>
        <authorList>
            <person name="Baruah I.K."/>
            <person name="Bukari Y."/>
            <person name="Amoako-Attah I."/>
            <person name="Meinhardt L.W."/>
            <person name="Bailey B.A."/>
            <person name="Cohen S.P."/>
        </authorList>
    </citation>
    <scope>NUCLEOTIDE SEQUENCE [LARGE SCALE GENOMIC DNA]</scope>
    <source>
        <strain evidence="10 11">GH-12</strain>
    </source>
</reference>
<comment type="pathway">
    <text evidence="2">Secondary metabolite biosynthesis.</text>
</comment>
<dbReference type="PRINTS" id="PR00463">
    <property type="entry name" value="EP450I"/>
</dbReference>
<dbReference type="GO" id="GO:0004497">
    <property type="term" value="F:monooxygenase activity"/>
    <property type="evidence" value="ECO:0007669"/>
    <property type="project" value="UniProtKB-KW"/>
</dbReference>
<evidence type="ECO:0000256" key="8">
    <source>
        <dbReference type="ARBA" id="ARBA00023033"/>
    </source>
</evidence>
<keyword evidence="7" id="KW-0408">Iron</keyword>
<evidence type="ECO:0000256" key="4">
    <source>
        <dbReference type="ARBA" id="ARBA00022617"/>
    </source>
</evidence>
<keyword evidence="11" id="KW-1185">Reference proteome</keyword>
<evidence type="ECO:0000313" key="10">
    <source>
        <dbReference type="EMBL" id="KAK7058891.1"/>
    </source>
</evidence>
<accession>A0AAW0E357</accession>
<dbReference type="Proteomes" id="UP001383192">
    <property type="component" value="Unassembled WGS sequence"/>
</dbReference>
<keyword evidence="9" id="KW-0732">Signal</keyword>
<dbReference type="InterPro" id="IPR002401">
    <property type="entry name" value="Cyt_P450_E_grp-I"/>
</dbReference>
<evidence type="ECO:0000256" key="1">
    <source>
        <dbReference type="ARBA" id="ARBA00001971"/>
    </source>
</evidence>
<evidence type="ECO:0000256" key="9">
    <source>
        <dbReference type="SAM" id="SignalP"/>
    </source>
</evidence>
<keyword evidence="8" id="KW-0503">Monooxygenase</keyword>
<keyword evidence="4" id="KW-0349">Heme</keyword>
<dbReference type="InterPro" id="IPR050364">
    <property type="entry name" value="Cytochrome_P450_fung"/>
</dbReference>
<proteinExistence type="inferred from homology"/>
<dbReference type="Pfam" id="PF00067">
    <property type="entry name" value="p450"/>
    <property type="match status" value="1"/>
</dbReference>
<comment type="caution">
    <text evidence="10">The sequence shown here is derived from an EMBL/GenBank/DDBJ whole genome shotgun (WGS) entry which is preliminary data.</text>
</comment>
<keyword evidence="5" id="KW-0479">Metal-binding</keyword>
<dbReference type="InterPro" id="IPR036396">
    <property type="entry name" value="Cyt_P450_sf"/>
</dbReference>
<evidence type="ECO:0000256" key="7">
    <source>
        <dbReference type="ARBA" id="ARBA00023004"/>
    </source>
</evidence>
<dbReference type="InterPro" id="IPR001128">
    <property type="entry name" value="Cyt_P450"/>
</dbReference>
<evidence type="ECO:0008006" key="12">
    <source>
        <dbReference type="Google" id="ProtNLM"/>
    </source>
</evidence>
<evidence type="ECO:0000256" key="5">
    <source>
        <dbReference type="ARBA" id="ARBA00022723"/>
    </source>
</evidence>
<comment type="similarity">
    <text evidence="3">Belongs to the cytochrome P450 family.</text>
</comment>
<dbReference type="SUPFAM" id="SSF48264">
    <property type="entry name" value="Cytochrome P450"/>
    <property type="match status" value="1"/>
</dbReference>
<dbReference type="PANTHER" id="PTHR46300">
    <property type="entry name" value="P450, PUTATIVE (EUROFUNG)-RELATED-RELATED"/>
    <property type="match status" value="1"/>
</dbReference>
<dbReference type="GO" id="GO:0016705">
    <property type="term" value="F:oxidoreductase activity, acting on paired donors, with incorporation or reduction of molecular oxygen"/>
    <property type="evidence" value="ECO:0007669"/>
    <property type="project" value="InterPro"/>
</dbReference>
<dbReference type="CDD" id="cd11065">
    <property type="entry name" value="CYP64-like"/>
    <property type="match status" value="1"/>
</dbReference>
<sequence length="469" mass="53592">MYHPGIFLLVSLLAFLGLFYTRARSSSRRPLPPGPPATWFGKVELPKYQPWRTYTKWKDVYGDLIYIRVFGNPILVLNSAQAISDLLDKRSGNYSSRPVRFELEQFALLGSSLTLFATRTMVVELIGWNWLFSTMTYGSMWKRHRNLFLKHFPMNVEGTTKYHPIQITETHTLLRNLLESPQKFSFHVRRNAAAIILSVVYGIKVDESVDEQGDNYVSLANRAMESLSRAGIFGTYMVDYIPTLKHVPTWFPGASFKRQARRWRHFSQEMVNRPFDLVLRKMKAGTMSACLVAEELEELFSGKEGENPQIIKNVAATSYAAGADTVVSALSSLFLALILHPDVQKKAQSELDRVLGDRLPDFNDRQQLPYIACICHEILRWNPVTPLGVAHYVSEEDEYCGYRIPKGTTVLPNTWAVLHDPALYPDPLSFNPDRYMNTKENDKDINPLPEAAFGYGRRRVLQTINCDIQ</sequence>
<dbReference type="AlphaFoldDB" id="A0AAW0E357"/>
<feature type="signal peptide" evidence="9">
    <location>
        <begin position="1"/>
        <end position="23"/>
    </location>
</feature>
<organism evidence="10 11">
    <name type="scientific">Paramarasmius palmivorus</name>
    <dbReference type="NCBI Taxonomy" id="297713"/>
    <lineage>
        <taxon>Eukaryota</taxon>
        <taxon>Fungi</taxon>
        <taxon>Dikarya</taxon>
        <taxon>Basidiomycota</taxon>
        <taxon>Agaricomycotina</taxon>
        <taxon>Agaricomycetes</taxon>
        <taxon>Agaricomycetidae</taxon>
        <taxon>Agaricales</taxon>
        <taxon>Marasmiineae</taxon>
        <taxon>Marasmiaceae</taxon>
        <taxon>Paramarasmius</taxon>
    </lineage>
</organism>
<dbReference type="EMBL" id="JAYKXP010000004">
    <property type="protein sequence ID" value="KAK7058891.1"/>
    <property type="molecule type" value="Genomic_DNA"/>
</dbReference>
<evidence type="ECO:0000256" key="6">
    <source>
        <dbReference type="ARBA" id="ARBA00023002"/>
    </source>
</evidence>
<name>A0AAW0E357_9AGAR</name>